<feature type="region of interest" description="Disordered" evidence="2">
    <location>
        <begin position="1"/>
        <end position="61"/>
    </location>
</feature>
<evidence type="ECO:0000313" key="3">
    <source>
        <dbReference type="EMBL" id="GJT44876.1"/>
    </source>
</evidence>
<sequence>MSTSTTYQQSLADVGSETRPPMLERGPYVFKDFTPPDSQSPRLQTEDDLTKESKDIGKVSGSSCVGGTYGSSSKTPSLYYVTHPSSVVDCDDDYQGDAFQNNSDDPLTSTMMLLAQAITQCFSNITNNRLRTSSNTKNQAIVQAGGVNIQSRNSGNDGRNTRRSFVPEEIIKGKNIQNDAGNTQRTLRTTSSGSAANMLLAKQDEAGVTLIDEQNDFLVADATQMEEIEELSANICLMARIQPANIDFDTGPSYDSAFLSEVQTPSTGYVNPLFTKDNQEQKYPKQPKIINDTIGGDQIDSNIIFDEPNVDVNSGSVEYDNNVQALYELKQLARNAYKEAEKQQIIANKVKQQNKLLTQQLELYKEKVWVFEMTKGNNTTFLTNSLRLTIKGKRLEKDLQTQFIRDRDIIRDLDQKWDNLQLSVVELKRQIVELQKTQTILKRKMSENEDKYHDIVLDLEARAKENENV</sequence>
<proteinExistence type="predicted"/>
<evidence type="ECO:0000313" key="4">
    <source>
        <dbReference type="Proteomes" id="UP001151760"/>
    </source>
</evidence>
<dbReference type="EMBL" id="BQNB010015851">
    <property type="protein sequence ID" value="GJT44876.1"/>
    <property type="molecule type" value="Genomic_DNA"/>
</dbReference>
<evidence type="ECO:0000256" key="1">
    <source>
        <dbReference type="SAM" id="Coils"/>
    </source>
</evidence>
<feature type="compositionally biased region" description="Basic and acidic residues" evidence="2">
    <location>
        <begin position="44"/>
        <end position="57"/>
    </location>
</feature>
<feature type="coiled-coil region" evidence="1">
    <location>
        <begin position="323"/>
        <end position="367"/>
    </location>
</feature>
<comment type="caution">
    <text evidence="3">The sequence shown here is derived from an EMBL/GenBank/DDBJ whole genome shotgun (WGS) entry which is preliminary data.</text>
</comment>
<reference evidence="3" key="1">
    <citation type="journal article" date="2022" name="Int. J. Mol. Sci.">
        <title>Draft Genome of Tanacetum Coccineum: Genomic Comparison of Closely Related Tanacetum-Family Plants.</title>
        <authorList>
            <person name="Yamashiro T."/>
            <person name="Shiraishi A."/>
            <person name="Nakayama K."/>
            <person name="Satake H."/>
        </authorList>
    </citation>
    <scope>NUCLEOTIDE SEQUENCE</scope>
</reference>
<dbReference type="Proteomes" id="UP001151760">
    <property type="component" value="Unassembled WGS sequence"/>
</dbReference>
<feature type="non-terminal residue" evidence="3">
    <location>
        <position position="469"/>
    </location>
</feature>
<feature type="compositionally biased region" description="Polar residues" evidence="2">
    <location>
        <begin position="1"/>
        <end position="11"/>
    </location>
</feature>
<name>A0ABQ5E0E1_9ASTR</name>
<evidence type="ECO:0000256" key="2">
    <source>
        <dbReference type="SAM" id="MobiDB-lite"/>
    </source>
</evidence>
<gene>
    <name evidence="3" type="ORF">Tco_0953591</name>
</gene>
<keyword evidence="1" id="KW-0175">Coiled coil</keyword>
<protein>
    <submittedName>
        <fullName evidence="3">Uncharacterized protein</fullName>
    </submittedName>
</protein>
<organism evidence="3 4">
    <name type="scientific">Tanacetum coccineum</name>
    <dbReference type="NCBI Taxonomy" id="301880"/>
    <lineage>
        <taxon>Eukaryota</taxon>
        <taxon>Viridiplantae</taxon>
        <taxon>Streptophyta</taxon>
        <taxon>Embryophyta</taxon>
        <taxon>Tracheophyta</taxon>
        <taxon>Spermatophyta</taxon>
        <taxon>Magnoliopsida</taxon>
        <taxon>eudicotyledons</taxon>
        <taxon>Gunneridae</taxon>
        <taxon>Pentapetalae</taxon>
        <taxon>asterids</taxon>
        <taxon>campanulids</taxon>
        <taxon>Asterales</taxon>
        <taxon>Asteraceae</taxon>
        <taxon>Asteroideae</taxon>
        <taxon>Anthemideae</taxon>
        <taxon>Anthemidinae</taxon>
        <taxon>Tanacetum</taxon>
    </lineage>
</organism>
<keyword evidence="4" id="KW-1185">Reference proteome</keyword>
<feature type="coiled-coil region" evidence="1">
    <location>
        <begin position="410"/>
        <end position="444"/>
    </location>
</feature>
<accession>A0ABQ5E0E1</accession>
<reference evidence="3" key="2">
    <citation type="submission" date="2022-01" db="EMBL/GenBank/DDBJ databases">
        <authorList>
            <person name="Yamashiro T."/>
            <person name="Shiraishi A."/>
            <person name="Satake H."/>
            <person name="Nakayama K."/>
        </authorList>
    </citation>
    <scope>NUCLEOTIDE SEQUENCE</scope>
</reference>